<name>A0A928ZVG9_LEPEC</name>
<dbReference type="Proteomes" id="UP000615026">
    <property type="component" value="Unassembled WGS sequence"/>
</dbReference>
<dbReference type="InterPro" id="IPR011704">
    <property type="entry name" value="ATPase_dyneun-rel_AAA"/>
</dbReference>
<dbReference type="Pfam" id="PF07728">
    <property type="entry name" value="AAA_5"/>
    <property type="match status" value="1"/>
</dbReference>
<feature type="domain" description="AAA+ ATPase" evidence="1">
    <location>
        <begin position="74"/>
        <end position="267"/>
    </location>
</feature>
<dbReference type="SUPFAM" id="SSF52540">
    <property type="entry name" value="P-loop containing nucleoside triphosphate hydrolases"/>
    <property type="match status" value="1"/>
</dbReference>
<protein>
    <submittedName>
        <fullName evidence="2">MoxR family ATPase</fullName>
    </submittedName>
</protein>
<dbReference type="GO" id="GO:0005524">
    <property type="term" value="F:ATP binding"/>
    <property type="evidence" value="ECO:0007669"/>
    <property type="project" value="InterPro"/>
</dbReference>
<evidence type="ECO:0000313" key="2">
    <source>
        <dbReference type="EMBL" id="MBE9068191.1"/>
    </source>
</evidence>
<dbReference type="EMBL" id="JADEXP010000147">
    <property type="protein sequence ID" value="MBE9068191.1"/>
    <property type="molecule type" value="Genomic_DNA"/>
</dbReference>
<evidence type="ECO:0000259" key="1">
    <source>
        <dbReference type="SMART" id="SM00382"/>
    </source>
</evidence>
<evidence type="ECO:0000313" key="3">
    <source>
        <dbReference type="Proteomes" id="UP000615026"/>
    </source>
</evidence>
<gene>
    <name evidence="2" type="ORF">IQ260_16180</name>
</gene>
<accession>A0A928ZVG9</accession>
<organism evidence="2 3">
    <name type="scientific">Leptolyngbya cf. ectocarpi LEGE 11479</name>
    <dbReference type="NCBI Taxonomy" id="1828722"/>
    <lineage>
        <taxon>Bacteria</taxon>
        <taxon>Bacillati</taxon>
        <taxon>Cyanobacteriota</taxon>
        <taxon>Cyanophyceae</taxon>
        <taxon>Leptolyngbyales</taxon>
        <taxon>Leptolyngbyaceae</taxon>
        <taxon>Leptolyngbya group</taxon>
        <taxon>Leptolyngbya</taxon>
    </lineage>
</organism>
<keyword evidence="3" id="KW-1185">Reference proteome</keyword>
<comment type="caution">
    <text evidence="2">The sequence shown here is derived from an EMBL/GenBank/DDBJ whole genome shotgun (WGS) entry which is preliminary data.</text>
</comment>
<dbReference type="GO" id="GO:0016887">
    <property type="term" value="F:ATP hydrolysis activity"/>
    <property type="evidence" value="ECO:0007669"/>
    <property type="project" value="InterPro"/>
</dbReference>
<dbReference type="InterPro" id="IPR003593">
    <property type="entry name" value="AAA+_ATPase"/>
</dbReference>
<sequence length="346" mass="39358">MTKQSDWRIFQGNRKPHKDRDYITKRLPDPPSWRPFGSDAAVKETVSGLKKKQRGATFQATDDEIDMVNAALYLRRPLLVTGKPGTGKTSLAYAVAHELNLGEVLYWPITTRTTRKDGLYSYDAIARLQDVQLGRERDIGAYITLGPLGTALLPTDHSKRPRVLLIDEIDKSDIDLPNDLLHLFEDGEFQIPEILRVSEDLKKTKKNVKVRTAYTEADEQQFAETQDGRFRCGAFPFVVMTSNGERDFPPAFLRRCLRLNMGEPNPERLKKIVEAHLKADLTNESRVKEAAVLIQQFCDKSRTGDLATDQLLNAIYFVTRERVPDQDTKEKLVDTLMKYLSSTEDA</sequence>
<proteinExistence type="predicted"/>
<dbReference type="Gene3D" id="3.40.50.300">
    <property type="entry name" value="P-loop containing nucleotide triphosphate hydrolases"/>
    <property type="match status" value="1"/>
</dbReference>
<dbReference type="RefSeq" id="WP_193994140.1">
    <property type="nucleotide sequence ID" value="NZ_JADEXP010000147.1"/>
</dbReference>
<dbReference type="CDD" id="cd00009">
    <property type="entry name" value="AAA"/>
    <property type="match status" value="1"/>
</dbReference>
<dbReference type="InterPro" id="IPR027417">
    <property type="entry name" value="P-loop_NTPase"/>
</dbReference>
<dbReference type="AlphaFoldDB" id="A0A928ZVG9"/>
<dbReference type="SMART" id="SM00382">
    <property type="entry name" value="AAA"/>
    <property type="match status" value="1"/>
</dbReference>
<reference evidence="2" key="1">
    <citation type="submission" date="2020-10" db="EMBL/GenBank/DDBJ databases">
        <authorList>
            <person name="Castelo-Branco R."/>
            <person name="Eusebio N."/>
            <person name="Adriana R."/>
            <person name="Vieira A."/>
            <person name="Brugerolle De Fraissinette N."/>
            <person name="Rezende De Castro R."/>
            <person name="Schneider M.P."/>
            <person name="Vasconcelos V."/>
            <person name="Leao P.N."/>
        </authorList>
    </citation>
    <scope>NUCLEOTIDE SEQUENCE</scope>
    <source>
        <strain evidence="2">LEGE 11479</strain>
    </source>
</reference>